<dbReference type="AlphaFoldDB" id="A0A0N4YFI7"/>
<dbReference type="WBParaSite" id="NBR_0001552301-mRNA-1">
    <property type="protein sequence ID" value="NBR_0001552301-mRNA-1"/>
    <property type="gene ID" value="NBR_0001552301"/>
</dbReference>
<evidence type="ECO:0000313" key="3">
    <source>
        <dbReference type="WBParaSite" id="NBR_0001552301-mRNA-1"/>
    </source>
</evidence>
<protein>
    <submittedName>
        <fullName evidence="3">Endonuclease-reverse transcriptase</fullName>
    </submittedName>
</protein>
<dbReference type="STRING" id="27835.A0A0N4YFI7"/>
<reference evidence="1 2" key="2">
    <citation type="submission" date="2018-11" db="EMBL/GenBank/DDBJ databases">
        <authorList>
            <consortium name="Pathogen Informatics"/>
        </authorList>
    </citation>
    <scope>NUCLEOTIDE SEQUENCE [LARGE SCALE GENOMIC DNA]</scope>
</reference>
<gene>
    <name evidence="1" type="ORF">NBR_LOCUS15524</name>
</gene>
<reference evidence="3" key="1">
    <citation type="submission" date="2017-02" db="UniProtKB">
        <authorList>
            <consortium name="WormBaseParasite"/>
        </authorList>
    </citation>
    <scope>IDENTIFICATION</scope>
</reference>
<evidence type="ECO:0000313" key="2">
    <source>
        <dbReference type="Proteomes" id="UP000271162"/>
    </source>
</evidence>
<evidence type="ECO:0000313" key="1">
    <source>
        <dbReference type="EMBL" id="VDL79118.1"/>
    </source>
</evidence>
<sequence>MLQLCVLGSKVQHDDLSPELGRRERAAWGAFKSVEEVVRKTKTARLRAHLFDATALPALTYASESWALRKQDEHAIYVARRSIERRMLGVTRFIQARDGIWSSELRPQAKIRDTVAWVKLSKIWWGGHVMRFRDDRWTRVVTDWISRDLRGTPDRSDLLWSKFSVKSPNYRFDALRAPRVSRTHRSTMARERDKWRRYWPPLEQTDDQRDDW</sequence>
<dbReference type="Proteomes" id="UP000271162">
    <property type="component" value="Unassembled WGS sequence"/>
</dbReference>
<organism evidence="3">
    <name type="scientific">Nippostrongylus brasiliensis</name>
    <name type="common">Rat hookworm</name>
    <dbReference type="NCBI Taxonomy" id="27835"/>
    <lineage>
        <taxon>Eukaryota</taxon>
        <taxon>Metazoa</taxon>
        <taxon>Ecdysozoa</taxon>
        <taxon>Nematoda</taxon>
        <taxon>Chromadorea</taxon>
        <taxon>Rhabditida</taxon>
        <taxon>Rhabditina</taxon>
        <taxon>Rhabditomorpha</taxon>
        <taxon>Strongyloidea</taxon>
        <taxon>Heligmosomidae</taxon>
        <taxon>Nippostrongylus</taxon>
    </lineage>
</organism>
<name>A0A0N4YFI7_NIPBR</name>
<proteinExistence type="predicted"/>
<dbReference type="EMBL" id="UYSL01021773">
    <property type="protein sequence ID" value="VDL79118.1"/>
    <property type="molecule type" value="Genomic_DNA"/>
</dbReference>
<accession>A0A0N4YFI7</accession>
<keyword evidence="2" id="KW-1185">Reference proteome</keyword>